<keyword evidence="1" id="KW-0175">Coiled coil</keyword>
<organism evidence="2 3">
    <name type="scientific">Candidatus Cryptobacteroides avicola</name>
    <dbReference type="NCBI Taxonomy" id="2840757"/>
    <lineage>
        <taxon>Bacteria</taxon>
        <taxon>Pseudomonadati</taxon>
        <taxon>Bacteroidota</taxon>
        <taxon>Bacteroidia</taxon>
        <taxon>Bacteroidales</taxon>
        <taxon>Candidatus Cryptobacteroides</taxon>
    </lineage>
</organism>
<evidence type="ECO:0000256" key="1">
    <source>
        <dbReference type="SAM" id="Coils"/>
    </source>
</evidence>
<dbReference type="InterPro" id="IPR007838">
    <property type="entry name" value="Cell_div_ZapA-like"/>
</dbReference>
<reference evidence="2" key="2">
    <citation type="journal article" date="2021" name="PeerJ">
        <title>Extensive microbial diversity within the chicken gut microbiome revealed by metagenomics and culture.</title>
        <authorList>
            <person name="Gilroy R."/>
            <person name="Ravi A."/>
            <person name="Getino M."/>
            <person name="Pursley I."/>
            <person name="Horton D.L."/>
            <person name="Alikhan N.F."/>
            <person name="Baker D."/>
            <person name="Gharbi K."/>
            <person name="Hall N."/>
            <person name="Watson M."/>
            <person name="Adriaenssens E.M."/>
            <person name="Foster-Nyarko E."/>
            <person name="Jarju S."/>
            <person name="Secka A."/>
            <person name="Antonio M."/>
            <person name="Oren A."/>
            <person name="Chaudhuri R.R."/>
            <person name="La Ragione R."/>
            <person name="Hildebrand F."/>
            <person name="Pallen M.J."/>
        </authorList>
    </citation>
    <scope>NUCLEOTIDE SEQUENCE</scope>
    <source>
        <strain evidence="2">G3-8215</strain>
    </source>
</reference>
<dbReference type="InterPro" id="IPR036192">
    <property type="entry name" value="Cell_div_ZapA-like_sf"/>
</dbReference>
<evidence type="ECO:0000313" key="2">
    <source>
        <dbReference type="EMBL" id="MBO8482880.1"/>
    </source>
</evidence>
<comment type="caution">
    <text evidence="2">The sequence shown here is derived from an EMBL/GenBank/DDBJ whole genome shotgun (WGS) entry which is preliminary data.</text>
</comment>
<dbReference type="GO" id="GO:0051301">
    <property type="term" value="P:cell division"/>
    <property type="evidence" value="ECO:0007669"/>
    <property type="project" value="UniProtKB-KW"/>
</dbReference>
<accession>A0A940DQG2</accession>
<dbReference type="AlphaFoldDB" id="A0A940DQG2"/>
<gene>
    <name evidence="2" type="ORF">IAB75_02005</name>
</gene>
<dbReference type="EMBL" id="JADILV010000012">
    <property type="protein sequence ID" value="MBO8482880.1"/>
    <property type="molecule type" value="Genomic_DNA"/>
</dbReference>
<dbReference type="SUPFAM" id="SSF102829">
    <property type="entry name" value="Cell division protein ZapA-like"/>
    <property type="match status" value="1"/>
</dbReference>
<evidence type="ECO:0000313" key="3">
    <source>
        <dbReference type="Proteomes" id="UP000725002"/>
    </source>
</evidence>
<name>A0A940DQG2_9BACT</name>
<feature type="coiled-coil region" evidence="1">
    <location>
        <begin position="65"/>
        <end position="92"/>
    </location>
</feature>
<sequence length="96" mass="10786">MKRIITVPTLGGIYKFTADSPEDEEIIRKVAKAVNSKSEGLKKMYPGKTEAEISRMIALNEGIKAARMQKLLESIEDEVGIMQKELESYLDNIVKI</sequence>
<dbReference type="Proteomes" id="UP000725002">
    <property type="component" value="Unassembled WGS sequence"/>
</dbReference>
<protein>
    <submittedName>
        <fullName evidence="2">Cell division protein ZapA</fullName>
    </submittedName>
</protein>
<keyword evidence="2" id="KW-0132">Cell division</keyword>
<keyword evidence="2" id="KW-0131">Cell cycle</keyword>
<dbReference type="Pfam" id="PF05164">
    <property type="entry name" value="ZapA"/>
    <property type="match status" value="1"/>
</dbReference>
<proteinExistence type="predicted"/>
<reference evidence="2" key="1">
    <citation type="submission" date="2020-10" db="EMBL/GenBank/DDBJ databases">
        <authorList>
            <person name="Gilroy R."/>
        </authorList>
    </citation>
    <scope>NUCLEOTIDE SEQUENCE</scope>
    <source>
        <strain evidence="2">G3-8215</strain>
    </source>
</reference>